<dbReference type="InterPro" id="IPR057668">
    <property type="entry name" value="E2_Ub-conjug_enz_C"/>
</dbReference>
<evidence type="ECO:0000256" key="1">
    <source>
        <dbReference type="SAM" id="MobiDB-lite"/>
    </source>
</evidence>
<dbReference type="EMBL" id="GBEZ01027958">
    <property type="protein sequence ID" value="JAC59418.1"/>
    <property type="molecule type" value="Transcribed_RNA"/>
</dbReference>
<reference evidence="3" key="1">
    <citation type="submission" date="2014-05" db="EMBL/GenBank/DDBJ databases">
        <title>The transcriptome of the halophilic microalga Tetraselmis sp. GSL018 isolated from the Great Salt Lake, Utah.</title>
        <authorList>
            <person name="Jinkerson R.E."/>
            <person name="D'Adamo S."/>
            <person name="Posewitz M.C."/>
        </authorList>
    </citation>
    <scope>NUCLEOTIDE SEQUENCE</scope>
    <source>
        <strain evidence="3">GSL018</strain>
    </source>
</reference>
<protein>
    <recommendedName>
        <fullName evidence="2">Non-canonical E2 ubiquitin-conjugating enzyme C-terminal domain-containing protein</fullName>
    </recommendedName>
</protein>
<accession>A0A061QI41</accession>
<sequence>MPLGSQGIISGIVKSVANCIGPSIMSTGCERDSALRDVLDAADHHPKRNGDAADATMDSDPEAAYHAEHMARLQAEADAQDKARRLSVAQEQLAEYATQRESDAAALLQEAAGIDAAVGALLKAADSGTAISELRERASRLCAKMSEFAQESKSFAEQQKSDAERAKRGSEQALSGSDVDMKRPREDLDGEAGSEADEEDVPMGLSPVDASAPADSDMVERCKYIPLRLNMEERRLLRLLEACLSVSEYTDKVDILTWRSKTARVHAQIKDICAILSGLVVAQNYKKGQQLIQDRSFSDNAEFFQDTFEVGRRHKVMNPDKMRADYGKLIYMLQDSQDSQIQGLLEFKCVRPLRTVHSLLEEKRGLALLADPLVATATAEIIAGDRPRHQVQKDIKTKERAREALAKKYCSSQLTQDDILLCLYSIGDNNSYLLFNRDPIDKMIGLLHQYFRPDVSEAGYSLAISGGANGARLTHNHERQYHYVLQSLSLWREISNDMFKLWYLAENDLLREGNGYRLTDTGQGLNRVQQAPQTARAIHGILTRCQSKIGNWVGSSVVHLGDHNVPNALMFIDKYTQVPRILNPVVLIVEEIPKLARDPNILAYVKATFGSVESCRKSILADFFRHAFDGSGADNFFDAGSCIDGRLTSAWNWCSKVEKKVYYPLFKMAGFVGFDGEFQK</sequence>
<feature type="domain" description="Non-canonical E2 ubiquitin-conjugating enzyme C-terminal" evidence="2">
    <location>
        <begin position="221"/>
        <end position="676"/>
    </location>
</feature>
<feature type="region of interest" description="Disordered" evidence="1">
    <location>
        <begin position="153"/>
        <end position="214"/>
    </location>
</feature>
<dbReference type="InterPro" id="IPR018553">
    <property type="entry name" value="E2_Ub-conjug_enz"/>
</dbReference>
<organism evidence="3">
    <name type="scientific">Tetraselmis sp. GSL018</name>
    <dbReference type="NCBI Taxonomy" id="582737"/>
    <lineage>
        <taxon>Eukaryota</taxon>
        <taxon>Viridiplantae</taxon>
        <taxon>Chlorophyta</taxon>
        <taxon>core chlorophytes</taxon>
        <taxon>Chlorodendrophyceae</taxon>
        <taxon>Chlorodendrales</taxon>
        <taxon>Chlorodendraceae</taxon>
        <taxon>Tetraselmis</taxon>
    </lineage>
</organism>
<gene>
    <name evidence="3" type="ORF">TSPGSL018_31441</name>
</gene>
<dbReference type="PANTHER" id="PTHR31560">
    <property type="entry name" value="UPF0652 PROTEIN C16A11.03C-RELATED"/>
    <property type="match status" value="1"/>
</dbReference>
<evidence type="ECO:0000259" key="2">
    <source>
        <dbReference type="Pfam" id="PF09418"/>
    </source>
</evidence>
<proteinExistence type="predicted"/>
<dbReference type="AlphaFoldDB" id="A0A061QI41"/>
<dbReference type="PANTHER" id="PTHR31560:SF0">
    <property type="entry name" value="UPF0652 PROTEIN C22H10.08"/>
    <property type="match status" value="1"/>
</dbReference>
<evidence type="ECO:0000313" key="3">
    <source>
        <dbReference type="EMBL" id="JAC59418.1"/>
    </source>
</evidence>
<feature type="compositionally biased region" description="Acidic residues" evidence="1">
    <location>
        <begin position="188"/>
        <end position="201"/>
    </location>
</feature>
<feature type="compositionally biased region" description="Basic and acidic residues" evidence="1">
    <location>
        <begin position="159"/>
        <end position="170"/>
    </location>
</feature>
<dbReference type="Pfam" id="PF09418">
    <property type="entry name" value="DUF2009"/>
    <property type="match status" value="1"/>
</dbReference>
<name>A0A061QI41_9CHLO</name>